<evidence type="ECO:0000313" key="2">
    <source>
        <dbReference type="Proteomes" id="UP000525652"/>
    </source>
</evidence>
<dbReference type="EMBL" id="JACHVA010000102">
    <property type="protein sequence ID" value="MBC2602822.1"/>
    <property type="molecule type" value="Genomic_DNA"/>
</dbReference>
<accession>A0A7X1AZL6</accession>
<proteinExistence type="predicted"/>
<evidence type="ECO:0000313" key="1">
    <source>
        <dbReference type="EMBL" id="MBC2602822.1"/>
    </source>
</evidence>
<dbReference type="RefSeq" id="WP_354587259.1">
    <property type="nucleotide sequence ID" value="NZ_JBEPNX010000001.1"/>
</dbReference>
<reference evidence="1 2" key="1">
    <citation type="submission" date="2020-07" db="EMBL/GenBank/DDBJ databases">
        <authorList>
            <person name="Feng X."/>
        </authorList>
    </citation>
    <scope>NUCLEOTIDE SEQUENCE [LARGE SCALE GENOMIC DNA]</scope>
    <source>
        <strain evidence="1 2">JCM14086</strain>
    </source>
</reference>
<comment type="caution">
    <text evidence="1">The sequence shown here is derived from an EMBL/GenBank/DDBJ whole genome shotgun (WGS) entry which is preliminary data.</text>
</comment>
<gene>
    <name evidence="1" type="ORF">H5P30_13645</name>
</gene>
<name>A0A7X1AZL6_9BACT</name>
<sequence>MTLYEAIRPSNPTFEEPPPLEKIERVKLEYKVRMQEKQAKSARPKQRLQVKSVQNIQMPDVSIQVPTMGSTGNIGRFGEDNFGDLGDDNGLDVGAISVELFDIKAKGEKFLFVIDVERDLMQDSKGGLLTYNVIKEDLTELIMDLPSGVLFNVMLFDEGKLELWRPSLVAATKSNKESFAEWLKPVNSSPTQIGVRNRNYTPKSWNSQFAKDLLGSRWRTGNEVYLVAMGILEQKPDAVYLFSDYLPPMADASYRSEEDIEEAEKNYIDKIEDAGFDSVEEYRAQRDAYAPKIRKRVEAFKAKEAAERKAKGIPPRIYSRGENWSLHSNIEKKLKEEDDDYVPHITKNWIYSTYSEREVKQFFEQLMRLEYDQNSDERPVLNAIIFKGEDEDWSKEQDDAVDDFVDYFQGDYRVLKGLGAIDSEKFQ</sequence>
<dbReference type="Proteomes" id="UP000525652">
    <property type="component" value="Unassembled WGS sequence"/>
</dbReference>
<dbReference type="AlphaFoldDB" id="A0A7X1AZL6"/>
<organism evidence="1 2">
    <name type="scientific">Puniceicoccus vermicola</name>
    <dbReference type="NCBI Taxonomy" id="388746"/>
    <lineage>
        <taxon>Bacteria</taxon>
        <taxon>Pseudomonadati</taxon>
        <taxon>Verrucomicrobiota</taxon>
        <taxon>Opitutia</taxon>
        <taxon>Puniceicoccales</taxon>
        <taxon>Puniceicoccaceae</taxon>
        <taxon>Puniceicoccus</taxon>
    </lineage>
</organism>
<protein>
    <submittedName>
        <fullName evidence="1">Uncharacterized protein</fullName>
    </submittedName>
</protein>
<keyword evidence="2" id="KW-1185">Reference proteome</keyword>